<protein>
    <submittedName>
        <fullName evidence="1">Peptidase C11 clostripain</fullName>
    </submittedName>
</protein>
<keyword evidence="2" id="KW-1185">Reference proteome</keyword>
<gene>
    <name evidence="1" type="ORF">LIP_0564</name>
</gene>
<evidence type="ECO:0000313" key="1">
    <source>
        <dbReference type="EMBL" id="BAS26421.1"/>
    </source>
</evidence>
<proteinExistence type="predicted"/>
<dbReference type="Pfam" id="PF03415">
    <property type="entry name" value="Peptidase_C11"/>
    <property type="match status" value="1"/>
</dbReference>
<dbReference type="Gene3D" id="3.40.50.11970">
    <property type="match status" value="1"/>
</dbReference>
<dbReference type="STRING" id="1555112.LIP_0564"/>
<organism evidence="1 2">
    <name type="scientific">Limnochorda pilosa</name>
    <dbReference type="NCBI Taxonomy" id="1555112"/>
    <lineage>
        <taxon>Bacteria</taxon>
        <taxon>Bacillati</taxon>
        <taxon>Bacillota</taxon>
        <taxon>Limnochordia</taxon>
        <taxon>Limnochordales</taxon>
        <taxon>Limnochordaceae</taxon>
        <taxon>Limnochorda</taxon>
    </lineage>
</organism>
<accession>A0A0K2SH28</accession>
<reference evidence="2" key="2">
    <citation type="journal article" date="2016" name="Int. J. Syst. Evol. Microbiol.">
        <title>Complete genome sequence and cell structure of Limnochorda pilosa, a Gram-negative spore-former within the phylum Firmicutes.</title>
        <authorList>
            <person name="Watanabe M."/>
            <person name="Kojima H."/>
            <person name="Fukui M."/>
        </authorList>
    </citation>
    <scope>NUCLEOTIDE SEQUENCE [LARGE SCALE GENOMIC DNA]</scope>
    <source>
        <strain evidence="2">HC45</strain>
    </source>
</reference>
<dbReference type="AlphaFoldDB" id="A0A0K2SH28"/>
<dbReference type="EMBL" id="AP014924">
    <property type="protein sequence ID" value="BAS26421.1"/>
    <property type="molecule type" value="Genomic_DNA"/>
</dbReference>
<name>A0A0K2SH28_LIMPI</name>
<evidence type="ECO:0000313" key="2">
    <source>
        <dbReference type="Proteomes" id="UP000065807"/>
    </source>
</evidence>
<dbReference type="KEGG" id="lpil:LIP_0564"/>
<dbReference type="RefSeq" id="WP_068133971.1">
    <property type="nucleotide sequence ID" value="NZ_AP014924.1"/>
</dbReference>
<dbReference type="PANTHER" id="PTHR37835:SF1">
    <property type="entry name" value="ALPHA-CLOSTRIPAIN"/>
    <property type="match status" value="1"/>
</dbReference>
<dbReference type="PATRIC" id="fig|1555112.3.peg.589"/>
<dbReference type="InterPro" id="IPR005077">
    <property type="entry name" value="Peptidase_C11"/>
</dbReference>
<dbReference type="PANTHER" id="PTHR37835">
    <property type="entry name" value="ALPHA-CLOSTRIPAIN"/>
    <property type="match status" value="1"/>
</dbReference>
<dbReference type="OrthoDB" id="5507507at2"/>
<sequence length="662" mass="72889">MHPRHRVNRTPLFLFLFLVVPWVLVPAAAAVQTTADWTVMVFMNGSDLESNGMAATADLLEMMRVGSTDRVNVVVETLGTSQWYLDGIDANENQRFVVHRGTGELRRDLRGDRETRESFADLAEGNPRGPGLELVADGLGSRALADPETLADFIVWSMEDYPAERYALILWNHGAGSVIGFGADEQHEYASLSIAGIQQALETAHAETGTALEFVGFDACLMATVEVAHALSPFARYMVASQEIEPGNGWDYASSLGALVADPQMTGAEFGRIVADSYARHSRQNDDGFADIITLSVIDLARTDRVVEALDAFVEAAGAEITADPQSLREFSQAIRRSESYGNGSDESFDMVDLGDLAAEAADAYGREAEAVRAGLTEAIVYSISGRGKADASGLSVWLPYRDREGVEENLAQYLQATPFTPAYREFVETYARHVFAPSQPVRLLSAEPEMHVDEEGDEYYTVTVARQDRDRVLAVDSVLAYADPDHEDEFIILGIVNEALYDEETGEIVQYLPDELPVLNGSPISFFEQNASDTTVEWTVPVLLNGEDVDLVVLLDLETWEGDVIGAWPGTAEDGEVAVKDLIRIRPGDRISPLFPWVGGDEDEVEDTYVHWDEFVVGEDGLTFGWDSAPEGEYMFAFVLTDIHQLETYSDFISVEYSYGR</sequence>
<dbReference type="Proteomes" id="UP000065807">
    <property type="component" value="Chromosome"/>
</dbReference>
<reference evidence="2" key="1">
    <citation type="submission" date="2015-07" db="EMBL/GenBank/DDBJ databases">
        <title>Complete genome sequence and phylogenetic analysis of Limnochorda pilosa.</title>
        <authorList>
            <person name="Watanabe M."/>
            <person name="Kojima H."/>
            <person name="Fukui M."/>
        </authorList>
    </citation>
    <scope>NUCLEOTIDE SEQUENCE [LARGE SCALE GENOMIC DNA]</scope>
    <source>
        <strain evidence="2">HC45</strain>
    </source>
</reference>